<dbReference type="InterPro" id="IPR000702">
    <property type="entry name" value="Ribosomal_uL6-like"/>
</dbReference>
<name>A0A0G0D4T0_9BACT</name>
<dbReference type="GO" id="GO:0022625">
    <property type="term" value="C:cytosolic large ribosomal subunit"/>
    <property type="evidence" value="ECO:0007669"/>
    <property type="project" value="UniProtKB-UniRule"/>
</dbReference>
<dbReference type="GO" id="GO:0019843">
    <property type="term" value="F:rRNA binding"/>
    <property type="evidence" value="ECO:0007669"/>
    <property type="project" value="UniProtKB-UniRule"/>
</dbReference>
<keyword evidence="4 6" id="KW-0694">RNA-binding</keyword>
<evidence type="ECO:0000256" key="2">
    <source>
        <dbReference type="ARBA" id="ARBA00022980"/>
    </source>
</evidence>
<comment type="subunit">
    <text evidence="4">Part of the 50S ribosomal subunit.</text>
</comment>
<evidence type="ECO:0000313" key="9">
    <source>
        <dbReference type="Proteomes" id="UP000034316"/>
    </source>
</evidence>
<dbReference type="FunFam" id="3.90.930.12:FF:000001">
    <property type="entry name" value="50S ribosomal protein L6"/>
    <property type="match status" value="1"/>
</dbReference>
<keyword evidence="3 4" id="KW-0687">Ribonucleoprotein</keyword>
<dbReference type="GO" id="GO:0003735">
    <property type="term" value="F:structural constituent of ribosome"/>
    <property type="evidence" value="ECO:0007669"/>
    <property type="project" value="UniProtKB-UniRule"/>
</dbReference>
<dbReference type="PANTHER" id="PTHR11655:SF14">
    <property type="entry name" value="LARGE RIBOSOMAL SUBUNIT PROTEIN UL6M"/>
    <property type="match status" value="1"/>
</dbReference>
<evidence type="ECO:0000256" key="6">
    <source>
        <dbReference type="RuleBase" id="RU003870"/>
    </source>
</evidence>
<dbReference type="PIRSF" id="PIRSF002162">
    <property type="entry name" value="Ribosomal_L6"/>
    <property type="match status" value="1"/>
</dbReference>
<accession>A0A0G0D4T0</accession>
<dbReference type="Gene3D" id="3.90.930.12">
    <property type="entry name" value="Ribosomal protein L6, alpha-beta domain"/>
    <property type="match status" value="2"/>
</dbReference>
<dbReference type="Proteomes" id="UP000034316">
    <property type="component" value="Unassembled WGS sequence"/>
</dbReference>
<dbReference type="InterPro" id="IPR019906">
    <property type="entry name" value="Ribosomal_uL6_bac-type"/>
</dbReference>
<dbReference type="SUPFAM" id="SSF56053">
    <property type="entry name" value="Ribosomal protein L6"/>
    <property type="match status" value="2"/>
</dbReference>
<dbReference type="InterPro" id="IPR036789">
    <property type="entry name" value="Ribosomal_uL6-like_a/b-dom_sf"/>
</dbReference>
<gene>
    <name evidence="4" type="primary">rplF</name>
    <name evidence="8" type="ORF">UR93_C0001G0071</name>
</gene>
<reference evidence="8 9" key="1">
    <citation type="journal article" date="2015" name="Nature">
        <title>rRNA introns, odd ribosomes, and small enigmatic genomes across a large radiation of phyla.</title>
        <authorList>
            <person name="Brown C.T."/>
            <person name="Hug L.A."/>
            <person name="Thomas B.C."/>
            <person name="Sharon I."/>
            <person name="Castelle C.J."/>
            <person name="Singh A."/>
            <person name="Wilkins M.J."/>
            <person name="Williams K.H."/>
            <person name="Banfield J.F."/>
        </authorList>
    </citation>
    <scope>NUCLEOTIDE SEQUENCE [LARGE SCALE GENOMIC DNA]</scope>
</reference>
<comment type="similarity">
    <text evidence="1 4 5">Belongs to the universal ribosomal protein uL6 family.</text>
</comment>
<dbReference type="EMBL" id="LBRB01000001">
    <property type="protein sequence ID" value="KKP89239.1"/>
    <property type="molecule type" value="Genomic_DNA"/>
</dbReference>
<feature type="domain" description="Large ribosomal subunit protein uL6 alpha-beta" evidence="7">
    <location>
        <begin position="92"/>
        <end position="165"/>
    </location>
</feature>
<protein>
    <recommendedName>
        <fullName evidence="4">Large ribosomal subunit protein uL6</fullName>
    </recommendedName>
</protein>
<keyword evidence="2 4" id="KW-0689">Ribosomal protein</keyword>
<evidence type="ECO:0000256" key="5">
    <source>
        <dbReference type="RuleBase" id="RU003869"/>
    </source>
</evidence>
<keyword evidence="4 6" id="KW-0699">rRNA-binding</keyword>
<dbReference type="PROSITE" id="PS00525">
    <property type="entry name" value="RIBOSOMAL_L6_1"/>
    <property type="match status" value="1"/>
</dbReference>
<comment type="function">
    <text evidence="4 6">This protein binds to the 23S rRNA, and is important in its secondary structure. It is located near the subunit interface in the base of the L7/L12 stalk, and near the tRNA binding site of the peptidyltransferase center.</text>
</comment>
<dbReference type="InterPro" id="IPR002358">
    <property type="entry name" value="Ribosomal_uL6_CS"/>
</dbReference>
<comment type="caution">
    <text evidence="8">The sequence shown here is derived from an EMBL/GenBank/DDBJ whole genome shotgun (WGS) entry which is preliminary data.</text>
</comment>
<dbReference type="PATRIC" id="fig|1618333.3.peg.76"/>
<feature type="domain" description="Large ribosomal subunit protein uL6 alpha-beta" evidence="7">
    <location>
        <begin position="11"/>
        <end position="84"/>
    </location>
</feature>
<evidence type="ECO:0000259" key="7">
    <source>
        <dbReference type="Pfam" id="PF00347"/>
    </source>
</evidence>
<dbReference type="STRING" id="1618333.UR93_C0001G0071"/>
<evidence type="ECO:0000313" key="8">
    <source>
        <dbReference type="EMBL" id="KKP89239.1"/>
    </source>
</evidence>
<dbReference type="InterPro" id="IPR020040">
    <property type="entry name" value="Ribosomal_uL6_a/b-dom"/>
</dbReference>
<evidence type="ECO:0000256" key="4">
    <source>
        <dbReference type="HAMAP-Rule" id="MF_01365"/>
    </source>
</evidence>
<evidence type="ECO:0000256" key="3">
    <source>
        <dbReference type="ARBA" id="ARBA00023274"/>
    </source>
</evidence>
<dbReference type="AlphaFoldDB" id="A0A0G0D4T0"/>
<proteinExistence type="inferred from homology"/>
<dbReference type="GO" id="GO:0002181">
    <property type="term" value="P:cytoplasmic translation"/>
    <property type="evidence" value="ECO:0007669"/>
    <property type="project" value="TreeGrafter"/>
</dbReference>
<evidence type="ECO:0000256" key="1">
    <source>
        <dbReference type="ARBA" id="ARBA00009356"/>
    </source>
</evidence>
<organism evidence="8 9">
    <name type="scientific">Berkelbacteria bacterium GW2011_GWA2_35_9</name>
    <dbReference type="NCBI Taxonomy" id="1618333"/>
    <lineage>
        <taxon>Bacteria</taxon>
        <taxon>Candidatus Berkelbacteria</taxon>
    </lineage>
</organism>
<dbReference type="PRINTS" id="PR00059">
    <property type="entry name" value="RIBOSOMALL6"/>
</dbReference>
<dbReference type="NCBIfam" id="TIGR03654">
    <property type="entry name" value="L6_bact"/>
    <property type="match status" value="1"/>
</dbReference>
<dbReference type="Pfam" id="PF00347">
    <property type="entry name" value="Ribosomal_L6"/>
    <property type="match status" value="2"/>
</dbReference>
<dbReference type="HAMAP" id="MF_01365_B">
    <property type="entry name" value="Ribosomal_uL6_B"/>
    <property type="match status" value="1"/>
</dbReference>
<sequence>MSKIGKKIIIVPEDVNVVYDDKLNNLKISGPKGELEVKMKSRILFDMKENIIKINRKNEQKSTKSLHGLYRSLIANAIVGVTRGYEKNLEVIGIGYRVTLENNKLILSVGFSHNVEIIAPEGIDIKVEKNSIKISGIDKQLVGNFAANIRKVRPPEPYKGKGIRYSDEVVKLKPGKSLKAEK</sequence>
<dbReference type="PANTHER" id="PTHR11655">
    <property type="entry name" value="60S/50S RIBOSOMAL PROTEIN L6/L9"/>
    <property type="match status" value="1"/>
</dbReference>